<proteinExistence type="predicted"/>
<comment type="caution">
    <text evidence="13">The sequence shown here is derived from an EMBL/GenBank/DDBJ whole genome shotgun (WGS) entry which is preliminary data.</text>
</comment>
<evidence type="ECO:0000256" key="5">
    <source>
        <dbReference type="ARBA" id="ARBA00022793"/>
    </source>
</evidence>
<dbReference type="PANTHER" id="PTHR10067:SF6">
    <property type="entry name" value="PHOSPHATIDYLSERINE DECARBOXYLASE PROENZYME, MITOCHONDRIAL"/>
    <property type="match status" value="1"/>
</dbReference>
<evidence type="ECO:0000256" key="9">
    <source>
        <dbReference type="ARBA" id="ARBA00023264"/>
    </source>
</evidence>
<evidence type="ECO:0000256" key="11">
    <source>
        <dbReference type="ARBA" id="ARBA00024326"/>
    </source>
</evidence>
<organism evidence="13 14">
    <name type="scientific">Microctonus aethiopoides</name>
    <dbReference type="NCBI Taxonomy" id="144406"/>
    <lineage>
        <taxon>Eukaryota</taxon>
        <taxon>Metazoa</taxon>
        <taxon>Ecdysozoa</taxon>
        <taxon>Arthropoda</taxon>
        <taxon>Hexapoda</taxon>
        <taxon>Insecta</taxon>
        <taxon>Pterygota</taxon>
        <taxon>Neoptera</taxon>
        <taxon>Endopterygota</taxon>
        <taxon>Hymenoptera</taxon>
        <taxon>Apocrita</taxon>
        <taxon>Ichneumonoidea</taxon>
        <taxon>Braconidae</taxon>
        <taxon>Euphorinae</taxon>
        <taxon>Microctonus</taxon>
    </lineage>
</organism>
<comment type="pathway">
    <text evidence="2">Lipid metabolism.</text>
</comment>
<comment type="function">
    <text evidence="12">Catalyzes the formation of phosphatidylethanolamine (PtdEtn) from phosphatidylserine (PtdSer). Plays a central role in phospholipid metabolism and in the interorganelle trafficking of phosphatidylserine. May be involved in lipid droplet biogenesis at the endoplasmic reticulum membrane.</text>
</comment>
<evidence type="ECO:0000256" key="1">
    <source>
        <dbReference type="ARBA" id="ARBA00001928"/>
    </source>
</evidence>
<dbReference type="GO" id="GO:0005739">
    <property type="term" value="C:mitochondrion"/>
    <property type="evidence" value="ECO:0007669"/>
    <property type="project" value="TreeGrafter"/>
</dbReference>
<evidence type="ECO:0000256" key="2">
    <source>
        <dbReference type="ARBA" id="ARBA00005189"/>
    </source>
</evidence>
<reference evidence="13" key="1">
    <citation type="journal article" date="2023" name="bioRxiv">
        <title>Scaffold-level genome assemblies of two parasitoid biocontrol wasps reveal the parthenogenesis mechanism and an associated novel virus.</title>
        <authorList>
            <person name="Inwood S."/>
            <person name="Skelly J."/>
            <person name="Guhlin J."/>
            <person name="Harrop T."/>
            <person name="Goldson S."/>
            <person name="Dearden P."/>
        </authorList>
    </citation>
    <scope>NUCLEOTIDE SEQUENCE</scope>
    <source>
        <strain evidence="13">Irish</strain>
        <tissue evidence="13">Whole body</tissue>
    </source>
</reference>
<evidence type="ECO:0000313" key="13">
    <source>
        <dbReference type="EMBL" id="KAK0176579.1"/>
    </source>
</evidence>
<evidence type="ECO:0000256" key="6">
    <source>
        <dbReference type="ARBA" id="ARBA00023098"/>
    </source>
</evidence>
<comment type="cofactor">
    <cofactor evidence="1">
        <name>pyruvate</name>
        <dbReference type="ChEBI" id="CHEBI:15361"/>
    </cofactor>
</comment>
<keyword evidence="4" id="KW-0444">Lipid biosynthesis</keyword>
<dbReference type="InterPro" id="IPR033177">
    <property type="entry name" value="PSD-B"/>
</dbReference>
<evidence type="ECO:0000256" key="7">
    <source>
        <dbReference type="ARBA" id="ARBA00023209"/>
    </source>
</evidence>
<keyword evidence="8" id="KW-0456">Lyase</keyword>
<protein>
    <recommendedName>
        <fullName evidence="3">phosphatidylserine decarboxylase</fullName>
        <ecNumber evidence="3">4.1.1.65</ecNumber>
    </recommendedName>
</protein>
<dbReference type="NCBIfam" id="TIGR00163">
    <property type="entry name" value="PS_decarb"/>
    <property type="match status" value="1"/>
</dbReference>
<gene>
    <name evidence="13" type="ORF">PV328_000698</name>
</gene>
<keyword evidence="5" id="KW-0210">Decarboxylase</keyword>
<dbReference type="InterPro" id="IPR003817">
    <property type="entry name" value="PS_Dcarbxylase"/>
</dbReference>
<evidence type="ECO:0000256" key="12">
    <source>
        <dbReference type="ARBA" id="ARBA00045136"/>
    </source>
</evidence>
<dbReference type="Pfam" id="PF02666">
    <property type="entry name" value="PS_Dcarbxylase"/>
    <property type="match status" value="1"/>
</dbReference>
<dbReference type="AlphaFoldDB" id="A0AA39FVF5"/>
<accession>A0AA39FVF5</accession>
<reference evidence="13" key="2">
    <citation type="submission" date="2023-03" db="EMBL/GenBank/DDBJ databases">
        <authorList>
            <person name="Inwood S.N."/>
            <person name="Skelly J.G."/>
            <person name="Guhlin J."/>
            <person name="Harrop T.W.R."/>
            <person name="Goldson S.G."/>
            <person name="Dearden P.K."/>
        </authorList>
    </citation>
    <scope>NUCLEOTIDE SEQUENCE</scope>
    <source>
        <strain evidence="13">Irish</strain>
        <tissue evidence="13">Whole body</tissue>
    </source>
</reference>
<keyword evidence="7" id="KW-0594">Phospholipid biosynthesis</keyword>
<comment type="pathway">
    <text evidence="11">Phospholipid metabolism; phosphatidylethanolamine biosynthesis.</text>
</comment>
<keyword evidence="6" id="KW-0443">Lipid metabolism</keyword>
<evidence type="ECO:0000256" key="4">
    <source>
        <dbReference type="ARBA" id="ARBA00022516"/>
    </source>
</evidence>
<name>A0AA39FVF5_9HYME</name>
<sequence length="402" mass="45989">MSVCRISYFTRHYIVSRCGSFRELSLKATRLNCFRYFASSADTNYKSSGLWNFTKRWEFCVPIGLGISLVAILQWRHRRKYPYPNDGDVVKGPISDFMVDCYCSLPLRITSRIFGWFASIEIPKIFRPVIYNLYARAFHANLEEIDSDLTSFPSLVEFFVRPLKISTRPIAENSNIVSPSDGTVLHFGPVTSCRVEQVKGITYNLRHFLGDVKQQKTEYTSEENDEYVKSLLMNPNNQLYQLIVYLAPGDYHRFHSAANWKIDLRKHFQGKLLSVNPKVASWLPDLFALNERVVYLGEWSGGFMAYAAVGATNVGSIKVYADETLATNERKWPKGKIHEDAIFDCKNFNKGELFGEFRMGSTIVLLFEAPQDFSFCINIGQTIKVGQALTTDLVDQNIIMNQ</sequence>
<keyword evidence="10" id="KW-0670">Pyruvate</keyword>
<keyword evidence="9" id="KW-1208">Phospholipid metabolism</keyword>
<dbReference type="EC" id="4.1.1.65" evidence="3"/>
<dbReference type="GO" id="GO:0004609">
    <property type="term" value="F:phosphatidylserine decarboxylase activity"/>
    <property type="evidence" value="ECO:0007669"/>
    <property type="project" value="UniProtKB-EC"/>
</dbReference>
<evidence type="ECO:0000256" key="8">
    <source>
        <dbReference type="ARBA" id="ARBA00023239"/>
    </source>
</evidence>
<evidence type="ECO:0000313" key="14">
    <source>
        <dbReference type="Proteomes" id="UP001168990"/>
    </source>
</evidence>
<keyword evidence="14" id="KW-1185">Reference proteome</keyword>
<evidence type="ECO:0000256" key="10">
    <source>
        <dbReference type="ARBA" id="ARBA00023317"/>
    </source>
</evidence>
<dbReference type="PANTHER" id="PTHR10067">
    <property type="entry name" value="PHOSPHATIDYLSERINE DECARBOXYLASE"/>
    <property type="match status" value="1"/>
</dbReference>
<dbReference type="EMBL" id="JAQQBS010000001">
    <property type="protein sequence ID" value="KAK0176579.1"/>
    <property type="molecule type" value="Genomic_DNA"/>
</dbReference>
<dbReference type="Proteomes" id="UP001168990">
    <property type="component" value="Unassembled WGS sequence"/>
</dbReference>
<evidence type="ECO:0000256" key="3">
    <source>
        <dbReference type="ARBA" id="ARBA00012243"/>
    </source>
</evidence>
<dbReference type="GO" id="GO:0006646">
    <property type="term" value="P:phosphatidylethanolamine biosynthetic process"/>
    <property type="evidence" value="ECO:0007669"/>
    <property type="project" value="TreeGrafter"/>
</dbReference>